<reference evidence="2" key="2">
    <citation type="submission" date="2021-08" db="EMBL/GenBank/DDBJ databases">
        <authorList>
            <person name="Gostincar C."/>
            <person name="Sun X."/>
            <person name="Song Z."/>
            <person name="Gunde-Cimerman N."/>
        </authorList>
    </citation>
    <scope>NUCLEOTIDE SEQUENCE</scope>
    <source>
        <strain evidence="2">EXF-9911</strain>
    </source>
</reference>
<protein>
    <submittedName>
        <fullName evidence="2">Uncharacterized protein</fullName>
    </submittedName>
</protein>
<organism evidence="2 3">
    <name type="scientific">Aureobasidium melanogenum</name>
    <name type="common">Aureobasidium pullulans var. melanogenum</name>
    <dbReference type="NCBI Taxonomy" id="46634"/>
    <lineage>
        <taxon>Eukaryota</taxon>
        <taxon>Fungi</taxon>
        <taxon>Dikarya</taxon>
        <taxon>Ascomycota</taxon>
        <taxon>Pezizomycotina</taxon>
        <taxon>Dothideomycetes</taxon>
        <taxon>Dothideomycetidae</taxon>
        <taxon>Dothideales</taxon>
        <taxon>Saccotheciaceae</taxon>
        <taxon>Aureobasidium</taxon>
    </lineage>
</organism>
<reference evidence="2" key="1">
    <citation type="journal article" date="2021" name="J Fungi (Basel)">
        <title>Virulence traits and population genomics of the black yeast Aureobasidium melanogenum.</title>
        <authorList>
            <person name="Cernosa A."/>
            <person name="Sun X."/>
            <person name="Gostincar C."/>
            <person name="Fang C."/>
            <person name="Gunde-Cimerman N."/>
            <person name="Song Z."/>
        </authorList>
    </citation>
    <scope>NUCLEOTIDE SEQUENCE</scope>
    <source>
        <strain evidence="2">EXF-9911</strain>
    </source>
</reference>
<dbReference type="AlphaFoldDB" id="A0A9P8EPZ7"/>
<name>A0A9P8EPZ7_AURME</name>
<dbReference type="EMBL" id="JAHFXF010000128">
    <property type="protein sequence ID" value="KAG9695524.1"/>
    <property type="molecule type" value="Genomic_DNA"/>
</dbReference>
<feature type="non-terminal residue" evidence="2">
    <location>
        <position position="1"/>
    </location>
</feature>
<sequence length="399" mass="44826">MKTAEELMPGGRWLSMPGSDYESAFYALAIGLSTNTGLRRPLVWSQQTPERATYDSLLKLWMDETTPPYQRLRDDMNFQPVMLRALISVWNHSKRTGHYIELLEKDGRWRSLGSGYVTSWSTAVLVRQVNNRWECFGYFGQELGLARILDLSGASSTSAVRTAPKSWGQLAAAAHRLHVSAKGCKSSLRDGQGSSTFSPIVQVDIKPVAGTQKATGPRNPKSSSTMMSFGDSSIEWMISFLRRYPMEFVRPIERLCRWTEVLDASGNEAIRPFVGRLCSEMGQAGFTALQVLNHLNATGTIQQKADFAARMKEFEKQQKRQQTKKEEMEFPKQKEKANGEHEGNSNGAQKGDKNVEQKKEEAGKQKEEEDAEQRRRKEAEAAAVAYAAQDRYDSCSDSD</sequence>
<comment type="caution">
    <text evidence="2">The sequence shown here is derived from an EMBL/GenBank/DDBJ whole genome shotgun (WGS) entry which is preliminary data.</text>
</comment>
<feature type="compositionally biased region" description="Basic and acidic residues" evidence="1">
    <location>
        <begin position="314"/>
        <end position="343"/>
    </location>
</feature>
<gene>
    <name evidence="2" type="ORF">KCU76_g4415</name>
</gene>
<dbReference type="OrthoDB" id="3943709at2759"/>
<feature type="region of interest" description="Disordered" evidence="1">
    <location>
        <begin position="314"/>
        <end position="382"/>
    </location>
</feature>
<proteinExistence type="predicted"/>
<evidence type="ECO:0000313" key="2">
    <source>
        <dbReference type="EMBL" id="KAG9695524.1"/>
    </source>
</evidence>
<feature type="compositionally biased region" description="Basic and acidic residues" evidence="1">
    <location>
        <begin position="350"/>
        <end position="380"/>
    </location>
</feature>
<evidence type="ECO:0000256" key="1">
    <source>
        <dbReference type="SAM" id="MobiDB-lite"/>
    </source>
</evidence>
<accession>A0A9P8EPZ7</accession>
<evidence type="ECO:0000313" key="3">
    <source>
        <dbReference type="Proteomes" id="UP000779574"/>
    </source>
</evidence>
<dbReference type="Proteomes" id="UP000779574">
    <property type="component" value="Unassembled WGS sequence"/>
</dbReference>